<dbReference type="AlphaFoldDB" id="A0A6J4KQH2"/>
<reference evidence="2" key="1">
    <citation type="submission" date="2020-02" db="EMBL/GenBank/DDBJ databases">
        <authorList>
            <person name="Meier V. D."/>
        </authorList>
    </citation>
    <scope>NUCLEOTIDE SEQUENCE</scope>
    <source>
        <strain evidence="2">AVDCRST_MAG68</strain>
    </source>
</reference>
<feature type="transmembrane region" description="Helical" evidence="1">
    <location>
        <begin position="269"/>
        <end position="297"/>
    </location>
</feature>
<evidence type="ECO:0000256" key="1">
    <source>
        <dbReference type="SAM" id="Phobius"/>
    </source>
</evidence>
<evidence type="ECO:0000313" key="2">
    <source>
        <dbReference type="EMBL" id="CAA9312172.1"/>
    </source>
</evidence>
<keyword evidence="1" id="KW-1133">Transmembrane helix</keyword>
<sequence length="319" mass="35455">MPKARALTEGELRRLRPLEKKLRAAARRGDLRVAKEIAGDIQGLLRIAGDETRLQKAKAWLYEAALEAGELEFAVSGFIGIRGRTRPSTRIYLEATGLLAVCYLRLANLEAAKPLISESFQRVGNINSGPRKRQFYRRLIERFEEEWAIAVLAMGMPEETLDPERVQNEAGMLVATTPEDEILQQLGRHLPKQTADLLLEVYRYSHKQLPSAERLLLPSPDDKRRSRELGSTVFRSAKRAVWKALCDPTTDTYKMWFENGIMVAMDRKVVGASVVSALTGLGIGVYAFAVPIAALLIKLGVDVFCETCSAGGLMIGLDE</sequence>
<accession>A0A6J4KQH2</accession>
<dbReference type="EMBL" id="CADCTW010000074">
    <property type="protein sequence ID" value="CAA9312172.1"/>
    <property type="molecule type" value="Genomic_DNA"/>
</dbReference>
<protein>
    <submittedName>
        <fullName evidence="2">Uncharacterized protein</fullName>
    </submittedName>
</protein>
<name>A0A6J4KQH2_9BACT</name>
<proteinExistence type="predicted"/>
<organism evidence="2">
    <name type="scientific">uncultured Gemmatimonadota bacterium</name>
    <dbReference type="NCBI Taxonomy" id="203437"/>
    <lineage>
        <taxon>Bacteria</taxon>
        <taxon>Pseudomonadati</taxon>
        <taxon>Gemmatimonadota</taxon>
        <taxon>environmental samples</taxon>
    </lineage>
</organism>
<keyword evidence="1" id="KW-0472">Membrane</keyword>
<gene>
    <name evidence="2" type="ORF">AVDCRST_MAG68-1425</name>
</gene>
<keyword evidence="1" id="KW-0812">Transmembrane</keyword>